<proteinExistence type="predicted"/>
<keyword evidence="4" id="KW-1185">Reference proteome</keyword>
<feature type="chain" id="PRO_5045318806" description="C2H2-type domain-containing protein" evidence="2">
    <location>
        <begin position="22"/>
        <end position="147"/>
    </location>
</feature>
<evidence type="ECO:0000256" key="1">
    <source>
        <dbReference type="SAM" id="MobiDB-lite"/>
    </source>
</evidence>
<reference evidence="3 4" key="1">
    <citation type="submission" date="2024-04" db="EMBL/GenBank/DDBJ databases">
        <title>Phyllosticta paracitricarpa is synonymous to the EU quarantine fungus P. citricarpa based on phylogenomic analyses.</title>
        <authorList>
            <consortium name="Lawrence Berkeley National Laboratory"/>
            <person name="Van Ingen-Buijs V.A."/>
            <person name="Van Westerhoven A.C."/>
            <person name="Haridas S."/>
            <person name="Skiadas P."/>
            <person name="Martin F."/>
            <person name="Groenewald J.Z."/>
            <person name="Crous P.W."/>
            <person name="Seidl M.F."/>
        </authorList>
    </citation>
    <scope>NUCLEOTIDE SEQUENCE [LARGE SCALE GENOMIC DNA]</scope>
    <source>
        <strain evidence="3 4">CBS 123371</strain>
    </source>
</reference>
<evidence type="ECO:0000256" key="2">
    <source>
        <dbReference type="SAM" id="SignalP"/>
    </source>
</evidence>
<protein>
    <recommendedName>
        <fullName evidence="5">C2H2-type domain-containing protein</fullName>
    </recommendedName>
</protein>
<gene>
    <name evidence="3" type="ORF">IWZ03DRAFT_373019</name>
</gene>
<keyword evidence="2" id="KW-0732">Signal</keyword>
<evidence type="ECO:0000313" key="3">
    <source>
        <dbReference type="EMBL" id="KAK7520458.1"/>
    </source>
</evidence>
<evidence type="ECO:0000313" key="4">
    <source>
        <dbReference type="Proteomes" id="UP001363622"/>
    </source>
</evidence>
<dbReference type="EMBL" id="JBBPHU010000003">
    <property type="protein sequence ID" value="KAK7520458.1"/>
    <property type="molecule type" value="Genomic_DNA"/>
</dbReference>
<evidence type="ECO:0008006" key="5">
    <source>
        <dbReference type="Google" id="ProtNLM"/>
    </source>
</evidence>
<dbReference type="Proteomes" id="UP001363622">
    <property type="component" value="Unassembled WGS sequence"/>
</dbReference>
<feature type="region of interest" description="Disordered" evidence="1">
    <location>
        <begin position="117"/>
        <end position="147"/>
    </location>
</feature>
<organism evidence="3 4">
    <name type="scientific">Phyllosticta citriasiana</name>
    <dbReference type="NCBI Taxonomy" id="595635"/>
    <lineage>
        <taxon>Eukaryota</taxon>
        <taxon>Fungi</taxon>
        <taxon>Dikarya</taxon>
        <taxon>Ascomycota</taxon>
        <taxon>Pezizomycotina</taxon>
        <taxon>Dothideomycetes</taxon>
        <taxon>Dothideomycetes incertae sedis</taxon>
        <taxon>Botryosphaeriales</taxon>
        <taxon>Phyllostictaceae</taxon>
        <taxon>Phyllosticta</taxon>
    </lineage>
</organism>
<sequence length="147" mass="16637">MQTQVVILSTVLLSGAPSLDCQSGFLSLLLSLFGSHVLSLRCSPNYQSKHARRLSEFSQSTIPGLIAPVRHKYQVVLKITSVERVRYISVSMLSCQVYSCLPRSERIQLHRKWHDDPHTKVSQSIGSPWPWHRQEDGGKKTKRQRGG</sequence>
<feature type="signal peptide" evidence="2">
    <location>
        <begin position="1"/>
        <end position="21"/>
    </location>
</feature>
<name>A0ABR1KX28_9PEZI</name>
<accession>A0ABR1KX28</accession>
<comment type="caution">
    <text evidence="3">The sequence shown here is derived from an EMBL/GenBank/DDBJ whole genome shotgun (WGS) entry which is preliminary data.</text>
</comment>